<dbReference type="InterPro" id="IPR036086">
    <property type="entry name" value="ParB/Sulfiredoxin_sf"/>
</dbReference>
<dbReference type="Proteomes" id="UP000003781">
    <property type="component" value="Unassembled WGS sequence"/>
</dbReference>
<evidence type="ECO:0000313" key="2">
    <source>
        <dbReference type="Proteomes" id="UP000003781"/>
    </source>
</evidence>
<dbReference type="eggNOG" id="COG1475">
    <property type="taxonomic scope" value="Bacteria"/>
</dbReference>
<sequence length="273" mass="30856">MNFFLVDIDTIANNIPLSEDNESSVQRLADAILESECLINPLVVKRLGVDSYELVYGEIEYYAAVKASKIDPRKGEMVGVFILENEKEDSIKTQVNILRKSLSNGGKNHQTVCKASDNYNKLNSVQKDINQIHEKLESLMELNTAKGLRDLLGKQINSIISESENKSKEEAIKYLRTSKAELLAQQNKIDAQILELSKVNLADTSYEQLSTLMKQAGSKSNQIKASWKAVEYWRKSDQELTWENLKKSTVKSKEKIKGFANASYQVLKKVAYL</sequence>
<evidence type="ECO:0008006" key="3">
    <source>
        <dbReference type="Google" id="ProtNLM"/>
    </source>
</evidence>
<accession>A3ILY5</accession>
<proteinExistence type="predicted"/>
<reference evidence="1 2" key="1">
    <citation type="submission" date="2007-03" db="EMBL/GenBank/DDBJ databases">
        <authorList>
            <person name="Stal L."/>
            <person name="Ferriera S."/>
            <person name="Johnson J."/>
            <person name="Kravitz S."/>
            <person name="Beeson K."/>
            <person name="Sutton G."/>
            <person name="Rogers Y.-H."/>
            <person name="Friedman R."/>
            <person name="Frazier M."/>
            <person name="Venter J.C."/>
        </authorList>
    </citation>
    <scope>NUCLEOTIDE SEQUENCE [LARGE SCALE GENOMIC DNA]</scope>
    <source>
        <strain evidence="1 2">CCY0110</strain>
    </source>
</reference>
<gene>
    <name evidence="1" type="ORF">CY0110_01909</name>
</gene>
<protein>
    <recommendedName>
        <fullName evidence="3">ParB/Sulfiredoxin domain-containing protein</fullName>
    </recommendedName>
</protein>
<dbReference type="OrthoDB" id="427080at2"/>
<dbReference type="AlphaFoldDB" id="A3ILY5"/>
<dbReference type="SUPFAM" id="SSF110849">
    <property type="entry name" value="ParB/Sulfiredoxin"/>
    <property type="match status" value="1"/>
</dbReference>
<organism evidence="1 2">
    <name type="scientific">Crocosphaera chwakensis CCY0110</name>
    <dbReference type="NCBI Taxonomy" id="391612"/>
    <lineage>
        <taxon>Bacteria</taxon>
        <taxon>Bacillati</taxon>
        <taxon>Cyanobacteriota</taxon>
        <taxon>Cyanophyceae</taxon>
        <taxon>Oscillatoriophycideae</taxon>
        <taxon>Chroococcales</taxon>
        <taxon>Aphanothecaceae</taxon>
        <taxon>Crocosphaera</taxon>
        <taxon>Crocosphaera chwakensis</taxon>
    </lineage>
</organism>
<dbReference type="EMBL" id="AAXW01000006">
    <property type="protein sequence ID" value="EAZ92441.1"/>
    <property type="molecule type" value="Genomic_DNA"/>
</dbReference>
<name>A3ILY5_9CHRO</name>
<comment type="caution">
    <text evidence="1">The sequence shown here is derived from an EMBL/GenBank/DDBJ whole genome shotgun (WGS) entry which is preliminary data.</text>
</comment>
<evidence type="ECO:0000313" key="1">
    <source>
        <dbReference type="EMBL" id="EAZ92441.1"/>
    </source>
</evidence>
<keyword evidence="2" id="KW-1185">Reference proteome</keyword>
<dbReference type="RefSeq" id="WP_008274360.1">
    <property type="nucleotide sequence ID" value="NZ_AAXW01000006.1"/>
</dbReference>